<keyword evidence="1" id="KW-0812">Transmembrane</keyword>
<sequence>MDTARSLLSRITEKSNQNEHLPLTNAQNPDVIDLPVPAQKHSSRKIWIFWIVLCLTIPPLVLYLSLPFIRSDTFRNFTSPFQSKPSATVNDTHPPDIDDYIPPHVTVPINQTRPSVSKDCQDLTNLTVYCIREREHAAPQHDLDLPYPEGRTGRYITFNNQFGLIGFNNQLQELLLNAYLSWRSGRSYAFRDVSFRYTGLHVPLSAYIGGPSVGEPILDTTIHGPPARSVDQQYWHQVCPPDEVVYLNVTTEQAEMGIEGDGKTEGSLLVEKWVERLSRKEERCVEIMFKTPRIFDFTLLDNPHLISIWPEFHKSPFVRDFIWSPLVHRAYSHNVHFMASLPDSWKVPELGENYTLEGLLVIAVRRGDYKGHCYLLWDAGLPFNTWDMLPELPDAYIRDAPDSPAEKAKFVKHCWPSEEEMMAKIRKGREDSGDTLKRIFMASNAELEYLEEFRENLLKDGWESVVHTLSKGIEFPTEEEALCDAMVDMEIARRAQVFIGNGFSSLTSNAVMMRLTDGKDPKTIRFW</sequence>
<dbReference type="STRING" id="1314776.A0A166EJD9"/>
<protein>
    <submittedName>
        <fullName evidence="2">Uncharacterized protein</fullName>
    </submittedName>
</protein>
<dbReference type="Proteomes" id="UP000076798">
    <property type="component" value="Unassembled WGS sequence"/>
</dbReference>
<evidence type="ECO:0000313" key="2">
    <source>
        <dbReference type="EMBL" id="KZT39661.1"/>
    </source>
</evidence>
<name>A0A166EJD9_9AGAM</name>
<dbReference type="CDD" id="cd11296">
    <property type="entry name" value="O-FucT_like"/>
    <property type="match status" value="1"/>
</dbReference>
<feature type="transmembrane region" description="Helical" evidence="1">
    <location>
        <begin position="47"/>
        <end position="69"/>
    </location>
</feature>
<organism evidence="2 3">
    <name type="scientific">Sistotremastrum suecicum HHB10207 ss-3</name>
    <dbReference type="NCBI Taxonomy" id="1314776"/>
    <lineage>
        <taxon>Eukaryota</taxon>
        <taxon>Fungi</taxon>
        <taxon>Dikarya</taxon>
        <taxon>Basidiomycota</taxon>
        <taxon>Agaricomycotina</taxon>
        <taxon>Agaricomycetes</taxon>
        <taxon>Sistotremastrales</taxon>
        <taxon>Sistotremastraceae</taxon>
        <taxon>Sistotremastrum</taxon>
    </lineage>
</organism>
<accession>A0A166EJD9</accession>
<evidence type="ECO:0000256" key="1">
    <source>
        <dbReference type="SAM" id="Phobius"/>
    </source>
</evidence>
<keyword evidence="1" id="KW-0472">Membrane</keyword>
<dbReference type="Gene3D" id="3.40.50.11350">
    <property type="match status" value="1"/>
</dbReference>
<evidence type="ECO:0000313" key="3">
    <source>
        <dbReference type="Proteomes" id="UP000076798"/>
    </source>
</evidence>
<proteinExistence type="predicted"/>
<dbReference type="OrthoDB" id="2559662at2759"/>
<dbReference type="AlphaFoldDB" id="A0A166EJD9"/>
<keyword evidence="3" id="KW-1185">Reference proteome</keyword>
<dbReference type="EMBL" id="KV428043">
    <property type="protein sequence ID" value="KZT39661.1"/>
    <property type="molecule type" value="Genomic_DNA"/>
</dbReference>
<keyword evidence="1" id="KW-1133">Transmembrane helix</keyword>
<gene>
    <name evidence="2" type="ORF">SISSUDRAFT_1003275</name>
</gene>
<reference evidence="2 3" key="1">
    <citation type="journal article" date="2016" name="Mol. Biol. Evol.">
        <title>Comparative Genomics of Early-Diverging Mushroom-Forming Fungi Provides Insights into the Origins of Lignocellulose Decay Capabilities.</title>
        <authorList>
            <person name="Nagy L.G."/>
            <person name="Riley R."/>
            <person name="Tritt A."/>
            <person name="Adam C."/>
            <person name="Daum C."/>
            <person name="Floudas D."/>
            <person name="Sun H."/>
            <person name="Yadav J.S."/>
            <person name="Pangilinan J."/>
            <person name="Larsson K.H."/>
            <person name="Matsuura K."/>
            <person name="Barry K."/>
            <person name="Labutti K."/>
            <person name="Kuo R."/>
            <person name="Ohm R.A."/>
            <person name="Bhattacharya S.S."/>
            <person name="Shirouzu T."/>
            <person name="Yoshinaga Y."/>
            <person name="Martin F.M."/>
            <person name="Grigoriev I.V."/>
            <person name="Hibbett D.S."/>
        </authorList>
    </citation>
    <scope>NUCLEOTIDE SEQUENCE [LARGE SCALE GENOMIC DNA]</scope>
    <source>
        <strain evidence="2 3">HHB10207 ss-3</strain>
    </source>
</reference>